<name>A0A5C3QGX4_9AGAR</name>
<dbReference type="AlphaFoldDB" id="A0A5C3QGX4"/>
<gene>
    <name evidence="2" type="ORF">BDV98DRAFT_113589</name>
</gene>
<accession>A0A5C3QGX4</accession>
<keyword evidence="3" id="KW-1185">Reference proteome</keyword>
<feature type="transmembrane region" description="Helical" evidence="1">
    <location>
        <begin position="7"/>
        <end position="32"/>
    </location>
</feature>
<evidence type="ECO:0000256" key="1">
    <source>
        <dbReference type="SAM" id="Phobius"/>
    </source>
</evidence>
<dbReference type="EMBL" id="ML178829">
    <property type="protein sequence ID" value="TFL00370.1"/>
    <property type="molecule type" value="Genomic_DNA"/>
</dbReference>
<reference evidence="2 3" key="1">
    <citation type="journal article" date="2019" name="Nat. Ecol. Evol.">
        <title>Megaphylogeny resolves global patterns of mushroom evolution.</title>
        <authorList>
            <person name="Varga T."/>
            <person name="Krizsan K."/>
            <person name="Foldi C."/>
            <person name="Dima B."/>
            <person name="Sanchez-Garcia M."/>
            <person name="Sanchez-Ramirez S."/>
            <person name="Szollosi G.J."/>
            <person name="Szarkandi J.G."/>
            <person name="Papp V."/>
            <person name="Albert L."/>
            <person name="Andreopoulos W."/>
            <person name="Angelini C."/>
            <person name="Antonin V."/>
            <person name="Barry K.W."/>
            <person name="Bougher N.L."/>
            <person name="Buchanan P."/>
            <person name="Buyck B."/>
            <person name="Bense V."/>
            <person name="Catcheside P."/>
            <person name="Chovatia M."/>
            <person name="Cooper J."/>
            <person name="Damon W."/>
            <person name="Desjardin D."/>
            <person name="Finy P."/>
            <person name="Geml J."/>
            <person name="Haridas S."/>
            <person name="Hughes K."/>
            <person name="Justo A."/>
            <person name="Karasinski D."/>
            <person name="Kautmanova I."/>
            <person name="Kiss B."/>
            <person name="Kocsube S."/>
            <person name="Kotiranta H."/>
            <person name="LaButti K.M."/>
            <person name="Lechner B.E."/>
            <person name="Liimatainen K."/>
            <person name="Lipzen A."/>
            <person name="Lukacs Z."/>
            <person name="Mihaltcheva S."/>
            <person name="Morgado L.N."/>
            <person name="Niskanen T."/>
            <person name="Noordeloos M.E."/>
            <person name="Ohm R.A."/>
            <person name="Ortiz-Santana B."/>
            <person name="Ovrebo C."/>
            <person name="Racz N."/>
            <person name="Riley R."/>
            <person name="Savchenko A."/>
            <person name="Shiryaev A."/>
            <person name="Soop K."/>
            <person name="Spirin V."/>
            <person name="Szebenyi C."/>
            <person name="Tomsovsky M."/>
            <person name="Tulloss R.E."/>
            <person name="Uehling J."/>
            <person name="Grigoriev I.V."/>
            <person name="Vagvolgyi C."/>
            <person name="Papp T."/>
            <person name="Martin F.M."/>
            <person name="Miettinen O."/>
            <person name="Hibbett D.S."/>
            <person name="Nagy L.G."/>
        </authorList>
    </citation>
    <scope>NUCLEOTIDE SEQUENCE [LARGE SCALE GENOMIC DNA]</scope>
    <source>
        <strain evidence="2 3">CBS 309.79</strain>
    </source>
</reference>
<dbReference type="Proteomes" id="UP000305067">
    <property type="component" value="Unassembled WGS sequence"/>
</dbReference>
<sequence>MKEHVDYCVVLFVGDRLTCLPAVLLAVSWILFDAAAGLRYGVLPTEVSSLTSSLQCSLAM</sequence>
<keyword evidence="1" id="KW-1133">Transmembrane helix</keyword>
<evidence type="ECO:0000313" key="3">
    <source>
        <dbReference type="Proteomes" id="UP000305067"/>
    </source>
</evidence>
<evidence type="ECO:0000313" key="2">
    <source>
        <dbReference type="EMBL" id="TFL00370.1"/>
    </source>
</evidence>
<organism evidence="2 3">
    <name type="scientific">Pterulicium gracile</name>
    <dbReference type="NCBI Taxonomy" id="1884261"/>
    <lineage>
        <taxon>Eukaryota</taxon>
        <taxon>Fungi</taxon>
        <taxon>Dikarya</taxon>
        <taxon>Basidiomycota</taxon>
        <taxon>Agaricomycotina</taxon>
        <taxon>Agaricomycetes</taxon>
        <taxon>Agaricomycetidae</taxon>
        <taxon>Agaricales</taxon>
        <taxon>Pleurotineae</taxon>
        <taxon>Pterulaceae</taxon>
        <taxon>Pterulicium</taxon>
    </lineage>
</organism>
<keyword evidence="1" id="KW-0472">Membrane</keyword>
<protein>
    <submittedName>
        <fullName evidence="2">Uncharacterized protein</fullName>
    </submittedName>
</protein>
<keyword evidence="1" id="KW-0812">Transmembrane</keyword>
<proteinExistence type="predicted"/>